<gene>
    <name evidence="2" type="ORF">SAMN05421742_102251</name>
</gene>
<dbReference type="RefSeq" id="WP_143130931.1">
    <property type="nucleotide sequence ID" value="NZ_FNCV01000002.1"/>
</dbReference>
<dbReference type="Gene3D" id="3.40.50.300">
    <property type="entry name" value="P-loop containing nucleotide triphosphate hydrolases"/>
    <property type="match status" value="1"/>
</dbReference>
<protein>
    <submittedName>
        <fullName evidence="2">Sulfotransferase family protein</fullName>
    </submittedName>
</protein>
<dbReference type="PANTHER" id="PTHR36451:SF1">
    <property type="entry name" value="OMEGA-HYDROXY-BETA-DIHYDROMENAQUINONE-9 SULFOTRANSFERASE STF3"/>
    <property type="match status" value="1"/>
</dbReference>
<dbReference type="GO" id="GO:0016740">
    <property type="term" value="F:transferase activity"/>
    <property type="evidence" value="ECO:0007669"/>
    <property type="project" value="UniProtKB-KW"/>
</dbReference>
<dbReference type="EMBL" id="FNCV01000002">
    <property type="protein sequence ID" value="SDG72975.1"/>
    <property type="molecule type" value="Genomic_DNA"/>
</dbReference>
<dbReference type="InterPro" id="IPR052736">
    <property type="entry name" value="Stf3_sulfotransferase"/>
</dbReference>
<evidence type="ECO:0000256" key="1">
    <source>
        <dbReference type="SAM" id="Phobius"/>
    </source>
</evidence>
<proteinExistence type="predicted"/>
<dbReference type="InterPro" id="IPR027417">
    <property type="entry name" value="P-loop_NTPase"/>
</dbReference>
<dbReference type="SUPFAM" id="SSF52540">
    <property type="entry name" value="P-loop containing nucleoside triphosphate hydrolases"/>
    <property type="match status" value="1"/>
</dbReference>
<dbReference type="AlphaFoldDB" id="A0A1G7WLS1"/>
<keyword evidence="3" id="KW-1185">Reference proteome</keyword>
<accession>A0A1G7WLS1</accession>
<name>A0A1G7WLS1_9PROT</name>
<dbReference type="OrthoDB" id="9777890at2"/>
<feature type="transmembrane region" description="Helical" evidence="1">
    <location>
        <begin position="34"/>
        <end position="53"/>
    </location>
</feature>
<dbReference type="PANTHER" id="PTHR36451">
    <property type="entry name" value="PAPS-DEPENDENT SULFOTRANSFERASE STF3"/>
    <property type="match status" value="1"/>
</dbReference>
<reference evidence="3" key="1">
    <citation type="submission" date="2016-10" db="EMBL/GenBank/DDBJ databases">
        <authorList>
            <person name="Varghese N."/>
            <person name="Submissions S."/>
        </authorList>
    </citation>
    <scope>NUCLEOTIDE SEQUENCE [LARGE SCALE GENOMIC DNA]</scope>
    <source>
        <strain evidence="3">930I</strain>
    </source>
</reference>
<sequence>MLAVMGDVVGRGAALVGAAFRAPPGRRRPSVRRVVTMAVFLPAFLLVQAVHGLCLLLDEVLFPAYRKVKVNDPLIVLGVPRSGTTMVHRALARDPNLTTFSTWECLLAPSIIQRRAVFALGRLDARLGRPLGRLLAWVEGHLFARLDDVHAMDLSAPEEDYLALLPVLACFILVVPFPTAEPLWRLARADRDLPEGQRRRLMAFYRRLLQRHLFVHGPDKRLLSKNAAFAGSAATLKETFPEARFLVCLRRPDKVVPSQLSAIADGVRLFAGDPDETLFPARMPELLADYYHALLAALPPEGGPRHRVFAMEALKNDLAGTLKGAYRDLGLPLEDAFAAALDEEAAAARAYRSRHAYRPPGPALDPESIDARFAPVYQRLDAAGLLAVPPRPKEA</sequence>
<keyword evidence="1" id="KW-0472">Membrane</keyword>
<keyword evidence="2" id="KW-0808">Transferase</keyword>
<organism evidence="2 3">
    <name type="scientific">Roseospirillum parvum</name>
    <dbReference type="NCBI Taxonomy" id="83401"/>
    <lineage>
        <taxon>Bacteria</taxon>
        <taxon>Pseudomonadati</taxon>
        <taxon>Pseudomonadota</taxon>
        <taxon>Alphaproteobacteria</taxon>
        <taxon>Rhodospirillales</taxon>
        <taxon>Rhodospirillaceae</taxon>
        <taxon>Roseospirillum</taxon>
    </lineage>
</organism>
<dbReference type="STRING" id="83401.SAMN05421742_102251"/>
<dbReference type="Proteomes" id="UP000217076">
    <property type="component" value="Unassembled WGS sequence"/>
</dbReference>
<evidence type="ECO:0000313" key="3">
    <source>
        <dbReference type="Proteomes" id="UP000217076"/>
    </source>
</evidence>
<keyword evidence="1" id="KW-0812">Transmembrane</keyword>
<dbReference type="Pfam" id="PF13469">
    <property type="entry name" value="Sulfotransfer_3"/>
    <property type="match status" value="1"/>
</dbReference>
<evidence type="ECO:0000313" key="2">
    <source>
        <dbReference type="EMBL" id="SDG72975.1"/>
    </source>
</evidence>
<feature type="transmembrane region" description="Helical" evidence="1">
    <location>
        <begin position="161"/>
        <end position="180"/>
    </location>
</feature>
<keyword evidence="1" id="KW-1133">Transmembrane helix</keyword>